<dbReference type="SUPFAM" id="SSF51735">
    <property type="entry name" value="NAD(P)-binding Rossmann-fold domains"/>
    <property type="match status" value="1"/>
</dbReference>
<evidence type="ECO:0000313" key="4">
    <source>
        <dbReference type="Proteomes" id="UP000616839"/>
    </source>
</evidence>
<dbReference type="PRINTS" id="PR00081">
    <property type="entry name" value="GDHRDH"/>
</dbReference>
<proteinExistence type="inferred from homology"/>
<evidence type="ECO:0000313" key="3">
    <source>
        <dbReference type="EMBL" id="MBD8868182.1"/>
    </source>
</evidence>
<evidence type="ECO:0000256" key="2">
    <source>
        <dbReference type="ARBA" id="ARBA00023002"/>
    </source>
</evidence>
<sequence length="308" mass="32546">MSTAWHPDDIPDLTGRTCLVTGATSGIGRWTALELARHGARVVLAARSEDKLAATAAAITQEVPGADLDSLLVDLSDLSSVRRAGATATRVGPIHLLVNNAGVMATPEQRTGDGLDLQMATNHFGPFLLTGLLLPQLVASEDARVVSVSSNAHRMARTAPVGDPRTSKGRYRRWQVYGQSKLANLLFTHELDRRARAEDLPVTALAAHPGYTATHLLSSGRTTKQSGSAKAILDAAMRATAQSPQMGALPTLMAATADLPGSTYCGPSGLGEVRGLPRVVTASQLARSPRAQKALWDLSEEVVGLRWP</sequence>
<gene>
    <name evidence="3" type="ORF">IE331_00965</name>
</gene>
<keyword evidence="2" id="KW-0560">Oxidoreductase</keyword>
<dbReference type="Pfam" id="PF00106">
    <property type="entry name" value="adh_short"/>
    <property type="match status" value="1"/>
</dbReference>
<dbReference type="NCBIfam" id="NF004846">
    <property type="entry name" value="PRK06197.1"/>
    <property type="match status" value="1"/>
</dbReference>
<dbReference type="GO" id="GO:0016491">
    <property type="term" value="F:oxidoreductase activity"/>
    <property type="evidence" value="ECO:0007669"/>
    <property type="project" value="UniProtKB-KW"/>
</dbReference>
<dbReference type="EMBL" id="JACYXZ010000001">
    <property type="protein sequence ID" value="MBD8868182.1"/>
    <property type="molecule type" value="Genomic_DNA"/>
</dbReference>
<dbReference type="Proteomes" id="UP000616839">
    <property type="component" value="Unassembled WGS sequence"/>
</dbReference>
<dbReference type="PANTHER" id="PTHR24320">
    <property type="entry name" value="RETINOL DEHYDROGENASE"/>
    <property type="match status" value="1"/>
</dbReference>
<comment type="similarity">
    <text evidence="1">Belongs to the short-chain dehydrogenases/reductases (SDR) family.</text>
</comment>
<dbReference type="AlphaFoldDB" id="A0A927K148"/>
<name>A0A927K148_9ACTN</name>
<reference evidence="3" key="1">
    <citation type="submission" date="2020-09" db="EMBL/GenBank/DDBJ databases">
        <title>Nocardioides sp. strain MJB4 16S ribosomal RNA gene Genome sequencing and assembly.</title>
        <authorList>
            <person name="Kim I."/>
        </authorList>
    </citation>
    <scope>NUCLEOTIDE SEQUENCE</scope>
    <source>
        <strain evidence="3">MJB4</strain>
    </source>
</reference>
<dbReference type="RefSeq" id="WP_192139626.1">
    <property type="nucleotide sequence ID" value="NZ_JACYXZ010000001.1"/>
</dbReference>
<accession>A0A927K148</accession>
<dbReference type="Gene3D" id="3.40.50.720">
    <property type="entry name" value="NAD(P)-binding Rossmann-like Domain"/>
    <property type="match status" value="1"/>
</dbReference>
<comment type="caution">
    <text evidence="3">The sequence shown here is derived from an EMBL/GenBank/DDBJ whole genome shotgun (WGS) entry which is preliminary data.</text>
</comment>
<organism evidence="3 4">
    <name type="scientific">Nocardioides donggukensis</name>
    <dbReference type="NCBI Taxonomy" id="2774019"/>
    <lineage>
        <taxon>Bacteria</taxon>
        <taxon>Bacillati</taxon>
        <taxon>Actinomycetota</taxon>
        <taxon>Actinomycetes</taxon>
        <taxon>Propionibacteriales</taxon>
        <taxon>Nocardioidaceae</taxon>
        <taxon>Nocardioides</taxon>
    </lineage>
</organism>
<keyword evidence="4" id="KW-1185">Reference proteome</keyword>
<evidence type="ECO:0000256" key="1">
    <source>
        <dbReference type="ARBA" id="ARBA00006484"/>
    </source>
</evidence>
<dbReference type="InterPro" id="IPR002347">
    <property type="entry name" value="SDR_fam"/>
</dbReference>
<dbReference type="InterPro" id="IPR036291">
    <property type="entry name" value="NAD(P)-bd_dom_sf"/>
</dbReference>
<protein>
    <submittedName>
        <fullName evidence="3">SDR family NAD(P)-dependent oxidoreductase</fullName>
    </submittedName>
</protein>
<dbReference type="PANTHER" id="PTHR24320:SF148">
    <property type="entry name" value="NAD(P)-BINDING ROSSMANN-FOLD SUPERFAMILY PROTEIN"/>
    <property type="match status" value="1"/>
</dbReference>